<proteinExistence type="predicted"/>
<evidence type="ECO:0000313" key="2">
    <source>
        <dbReference type="Proteomes" id="UP001172386"/>
    </source>
</evidence>
<accession>A0ACC2ZTG9</accession>
<gene>
    <name evidence="1" type="ORF">H2198_009812</name>
</gene>
<name>A0ACC2ZTG9_9EURO</name>
<evidence type="ECO:0000313" key="1">
    <source>
        <dbReference type="EMBL" id="KAJ9650898.1"/>
    </source>
</evidence>
<protein>
    <submittedName>
        <fullName evidence="1">Uncharacterized protein</fullName>
    </submittedName>
</protein>
<dbReference type="Proteomes" id="UP001172386">
    <property type="component" value="Unassembled WGS sequence"/>
</dbReference>
<keyword evidence="2" id="KW-1185">Reference proteome</keyword>
<organism evidence="1 2">
    <name type="scientific">Neophaeococcomyces mojaviensis</name>
    <dbReference type="NCBI Taxonomy" id="3383035"/>
    <lineage>
        <taxon>Eukaryota</taxon>
        <taxon>Fungi</taxon>
        <taxon>Dikarya</taxon>
        <taxon>Ascomycota</taxon>
        <taxon>Pezizomycotina</taxon>
        <taxon>Eurotiomycetes</taxon>
        <taxon>Chaetothyriomycetidae</taxon>
        <taxon>Chaetothyriales</taxon>
        <taxon>Chaetothyriales incertae sedis</taxon>
        <taxon>Neophaeococcomyces</taxon>
    </lineage>
</organism>
<reference evidence="1" key="1">
    <citation type="submission" date="2022-10" db="EMBL/GenBank/DDBJ databases">
        <title>Culturing micro-colonial fungi from biological soil crusts in the Mojave desert and describing Neophaeococcomyces mojavensis, and introducing the new genera and species Taxawa tesnikishii.</title>
        <authorList>
            <person name="Kurbessoian T."/>
            <person name="Stajich J.E."/>
        </authorList>
    </citation>
    <scope>NUCLEOTIDE SEQUENCE</scope>
    <source>
        <strain evidence="1">JES_112</strain>
    </source>
</reference>
<comment type="caution">
    <text evidence="1">The sequence shown here is derived from an EMBL/GenBank/DDBJ whole genome shotgun (WGS) entry which is preliminary data.</text>
</comment>
<dbReference type="EMBL" id="JAPDRQ010000298">
    <property type="protein sequence ID" value="KAJ9650898.1"/>
    <property type="molecule type" value="Genomic_DNA"/>
</dbReference>
<sequence length="244" mass="27371">MPALGHKEEAMNTSAAVSEEPISIAAAATFYLGAVAALALLIAVSFGAPWVPIWVLPFMYLVAGCVLNRVVLRRLVEFHPLYNTVGVVAKTKLVYVIFWPIAYAYLLVMLLIDRVLKMAAAAIKPLKMYAVAGKLREHNRIYEAELTQLLQQKAIRQLVITCHQDDSFSLAVLADHRADYAYRPYERVDSKVVKLRRVSIEQEGFAPLFSVRNQALRKYRSLDTLVGALKRCGQLPPIYLRQGK</sequence>